<dbReference type="InterPro" id="IPR011598">
    <property type="entry name" value="bHLH_dom"/>
</dbReference>
<feature type="compositionally biased region" description="Low complexity" evidence="9">
    <location>
        <begin position="471"/>
        <end position="508"/>
    </location>
</feature>
<dbReference type="PANTHER" id="PTHR46055:SF3">
    <property type="entry name" value="CIRCADIAN LOCOMOTER OUTPUT CYCLES PROTEIN KAPUT"/>
    <property type="match status" value="1"/>
</dbReference>
<feature type="domain" description="PAS" evidence="10">
    <location>
        <begin position="122"/>
        <end position="185"/>
    </location>
</feature>
<keyword evidence="1" id="KW-0677">Repeat</keyword>
<dbReference type="GO" id="GO:0000978">
    <property type="term" value="F:RNA polymerase II cis-regulatory region sequence-specific DNA binding"/>
    <property type="evidence" value="ECO:0007669"/>
    <property type="project" value="TreeGrafter"/>
</dbReference>
<accession>F4WUR0</accession>
<dbReference type="SMART" id="SM00091">
    <property type="entry name" value="PAS"/>
    <property type="match status" value="2"/>
</dbReference>
<dbReference type="PANTHER" id="PTHR46055">
    <property type="entry name" value="CIRCADIAN LOCOMOTER OUTPUT CYCLES PROTEIN KAPUT"/>
    <property type="match status" value="1"/>
</dbReference>
<dbReference type="GO" id="GO:0005737">
    <property type="term" value="C:cytoplasm"/>
    <property type="evidence" value="ECO:0007669"/>
    <property type="project" value="InterPro"/>
</dbReference>
<dbReference type="InterPro" id="IPR036638">
    <property type="entry name" value="HLH_DNA-bd_sf"/>
</dbReference>
<evidence type="ECO:0000256" key="9">
    <source>
        <dbReference type="SAM" id="MobiDB-lite"/>
    </source>
</evidence>
<evidence type="ECO:0000313" key="12">
    <source>
        <dbReference type="EMBL" id="EGI62057.1"/>
    </source>
</evidence>
<dbReference type="OrthoDB" id="411251at2759"/>
<dbReference type="SMART" id="SM00086">
    <property type="entry name" value="PAC"/>
    <property type="match status" value="1"/>
</dbReference>
<dbReference type="InterPro" id="IPR035965">
    <property type="entry name" value="PAS-like_dom_sf"/>
</dbReference>
<reference evidence="12" key="1">
    <citation type="submission" date="2011-02" db="EMBL/GenBank/DDBJ databases">
        <title>The genome of the leaf-cutting ant Acromyrmex echinatior suggests key adaptations to social evolution and fungus farming.</title>
        <authorList>
            <person name="Nygaard S."/>
            <person name="Zhang G."/>
        </authorList>
    </citation>
    <scope>NUCLEOTIDE SEQUENCE</scope>
</reference>
<evidence type="ECO:0000256" key="8">
    <source>
        <dbReference type="SAM" id="Coils"/>
    </source>
</evidence>
<dbReference type="GO" id="GO:0046983">
    <property type="term" value="F:protein dimerization activity"/>
    <property type="evidence" value="ECO:0007669"/>
    <property type="project" value="InterPro"/>
</dbReference>
<dbReference type="eggNOG" id="KOG3561">
    <property type="taxonomic scope" value="Eukaryota"/>
</dbReference>
<organism evidence="13">
    <name type="scientific">Acromyrmex echinatior</name>
    <name type="common">Panamanian leafcutter ant</name>
    <name type="synonym">Acromyrmex octospinosus echinatior</name>
    <dbReference type="NCBI Taxonomy" id="103372"/>
    <lineage>
        <taxon>Eukaryota</taxon>
        <taxon>Metazoa</taxon>
        <taxon>Ecdysozoa</taxon>
        <taxon>Arthropoda</taxon>
        <taxon>Hexapoda</taxon>
        <taxon>Insecta</taxon>
        <taxon>Pterygota</taxon>
        <taxon>Neoptera</taxon>
        <taxon>Endopterygota</taxon>
        <taxon>Hymenoptera</taxon>
        <taxon>Apocrita</taxon>
        <taxon>Aculeata</taxon>
        <taxon>Formicoidea</taxon>
        <taxon>Formicidae</taxon>
        <taxon>Myrmicinae</taxon>
        <taxon>Acromyrmex</taxon>
    </lineage>
</organism>
<dbReference type="Gene3D" id="3.30.450.20">
    <property type="entry name" value="PAS domain"/>
    <property type="match status" value="2"/>
</dbReference>
<evidence type="ECO:0000256" key="5">
    <source>
        <dbReference type="ARBA" id="ARBA00023159"/>
    </source>
</evidence>
<dbReference type="FunCoup" id="F4WUR0">
    <property type="interactions" value="18"/>
</dbReference>
<evidence type="ECO:0000256" key="3">
    <source>
        <dbReference type="ARBA" id="ARBA00023108"/>
    </source>
</evidence>
<dbReference type="InterPro" id="IPR001610">
    <property type="entry name" value="PAC"/>
</dbReference>
<dbReference type="SUPFAM" id="SSF47459">
    <property type="entry name" value="HLH, helix-loop-helix DNA-binding domain"/>
    <property type="match status" value="1"/>
</dbReference>
<keyword evidence="4" id="KW-0238">DNA-binding</keyword>
<dbReference type="InterPro" id="IPR001067">
    <property type="entry name" value="Nuc_translocat"/>
</dbReference>
<dbReference type="Gene3D" id="4.10.280.10">
    <property type="entry name" value="Helix-loop-helix DNA-binding domain"/>
    <property type="match status" value="1"/>
</dbReference>
<dbReference type="InterPro" id="IPR047230">
    <property type="entry name" value="CLOCK-like"/>
</dbReference>
<dbReference type="CDD" id="cd00130">
    <property type="entry name" value="PAS"/>
    <property type="match status" value="2"/>
</dbReference>
<evidence type="ECO:0000259" key="11">
    <source>
        <dbReference type="PROSITE" id="PS50888"/>
    </source>
</evidence>
<keyword evidence="2" id="KW-0805">Transcription regulation</keyword>
<evidence type="ECO:0000256" key="4">
    <source>
        <dbReference type="ARBA" id="ARBA00023125"/>
    </source>
</evidence>
<feature type="region of interest" description="Disordered" evidence="9">
    <location>
        <begin position="442"/>
        <end position="508"/>
    </location>
</feature>
<dbReference type="AlphaFoldDB" id="F4WUR0"/>
<evidence type="ECO:0000256" key="1">
    <source>
        <dbReference type="ARBA" id="ARBA00022737"/>
    </source>
</evidence>
<dbReference type="InParanoid" id="F4WUR0"/>
<dbReference type="GO" id="GO:0032922">
    <property type="term" value="P:circadian regulation of gene expression"/>
    <property type="evidence" value="ECO:0007669"/>
    <property type="project" value="InterPro"/>
</dbReference>
<dbReference type="Proteomes" id="UP000007755">
    <property type="component" value="Unassembled WGS sequence"/>
</dbReference>
<evidence type="ECO:0000256" key="7">
    <source>
        <dbReference type="ARBA" id="ARBA00023242"/>
    </source>
</evidence>
<keyword evidence="7" id="KW-0539">Nucleus</keyword>
<evidence type="ECO:0000259" key="10">
    <source>
        <dbReference type="PROSITE" id="PS50112"/>
    </source>
</evidence>
<gene>
    <name evidence="12" type="ORF">G5I_09637</name>
</gene>
<dbReference type="NCBIfam" id="TIGR00229">
    <property type="entry name" value="sensory_box"/>
    <property type="match status" value="1"/>
</dbReference>
<dbReference type="PRINTS" id="PR00785">
    <property type="entry name" value="NCTRNSLOCATR"/>
</dbReference>
<feature type="coiled-coil region" evidence="8">
    <location>
        <begin position="564"/>
        <end position="592"/>
    </location>
</feature>
<keyword evidence="5" id="KW-0010">Activator</keyword>
<dbReference type="SUPFAM" id="SSF55785">
    <property type="entry name" value="PYP-like sensor domain (PAS domain)"/>
    <property type="match status" value="2"/>
</dbReference>
<dbReference type="Pfam" id="PF00010">
    <property type="entry name" value="HLH"/>
    <property type="match status" value="1"/>
</dbReference>
<keyword evidence="3" id="KW-0090">Biological rhythms</keyword>
<proteinExistence type="predicted"/>
<dbReference type="Pfam" id="PF14598">
    <property type="entry name" value="PAS_11"/>
    <property type="match status" value="1"/>
</dbReference>
<name>F4WUR0_ACREC</name>
<keyword evidence="6" id="KW-0804">Transcription</keyword>
<feature type="domain" description="BHLH" evidence="11">
    <location>
        <begin position="49"/>
        <end position="99"/>
    </location>
</feature>
<feature type="domain" description="PAS" evidence="10">
    <location>
        <begin position="294"/>
        <end position="341"/>
    </location>
</feature>
<dbReference type="InterPro" id="IPR013767">
    <property type="entry name" value="PAS_fold"/>
</dbReference>
<dbReference type="InterPro" id="IPR000014">
    <property type="entry name" value="PAS"/>
</dbReference>
<dbReference type="GO" id="GO:0000981">
    <property type="term" value="F:DNA-binding transcription factor activity, RNA polymerase II-specific"/>
    <property type="evidence" value="ECO:0007669"/>
    <property type="project" value="InterPro"/>
</dbReference>
<dbReference type="PROSITE" id="PS50888">
    <property type="entry name" value="BHLH"/>
    <property type="match status" value="1"/>
</dbReference>
<dbReference type="PROSITE" id="PS50112">
    <property type="entry name" value="PAS"/>
    <property type="match status" value="2"/>
</dbReference>
<dbReference type="EMBL" id="GL888375">
    <property type="protein sequence ID" value="EGI62057.1"/>
    <property type="molecule type" value="Genomic_DNA"/>
</dbReference>
<dbReference type="GO" id="GO:1990513">
    <property type="term" value="C:CLOCK-BMAL transcription complex"/>
    <property type="evidence" value="ECO:0007669"/>
    <property type="project" value="TreeGrafter"/>
</dbReference>
<keyword evidence="8" id="KW-0175">Coiled coil</keyword>
<evidence type="ECO:0000313" key="13">
    <source>
        <dbReference type="Proteomes" id="UP000007755"/>
    </source>
</evidence>
<dbReference type="STRING" id="103372.F4WUR0"/>
<dbReference type="Pfam" id="PF00989">
    <property type="entry name" value="PAS"/>
    <property type="match status" value="1"/>
</dbReference>
<evidence type="ECO:0000256" key="6">
    <source>
        <dbReference type="ARBA" id="ARBA00023163"/>
    </source>
</evidence>
<protein>
    <submittedName>
        <fullName evidence="12">Circadian locomoter output cycles protein kaput</fullName>
    </submittedName>
</protein>
<dbReference type="SMART" id="SM00353">
    <property type="entry name" value="HLH"/>
    <property type="match status" value="1"/>
</dbReference>
<evidence type="ECO:0000256" key="2">
    <source>
        <dbReference type="ARBA" id="ARBA00023015"/>
    </source>
</evidence>
<dbReference type="GO" id="GO:0045944">
    <property type="term" value="P:positive regulation of transcription by RNA polymerase II"/>
    <property type="evidence" value="ECO:0007669"/>
    <property type="project" value="UniProtKB-ARBA"/>
</dbReference>
<keyword evidence="13" id="KW-1185">Reference proteome</keyword>
<feature type="compositionally biased region" description="Polar residues" evidence="9">
    <location>
        <begin position="450"/>
        <end position="470"/>
    </location>
</feature>
<sequence length="699" mass="79742">MWRCFQRKTSPCAAEYDIEERLAEDSKDPTHFLDLSDIMDDDIDDKDDTKRKSRNLSEKKRRDQFNMLVNELGSMVSANARKMDKSTVLKSTILFLKNHNEIAVRSRVHEIQEDWKPSFLSNEEFTHLILEALDGFIMVFSSNGHIYYVSESVTSLLGYLPNELENTSIYDITYQEDQPHLYNVLLNPGSTRDRRSIKKEDQISFTCHIKRGGLDFREESIYEIVQFIGYFRSAMDSDVDNLVPSQKLSNTSGSDNKLVFVGTGRLQTPQLIRELSVTDSTKSEFTSRHSLEWKFLFLDHRAPPIIGYLPFEVLGTSGYDYYHVDDLDNVVTCHESLMQKGEGTSCYYRFLTKGQQWIWLQTRFYITYNQWNSKPEFIVCTHYVISYVDVMKKLRTELGDYDKTQNQDILLPVKQVASCQSPLTQWSTKSSRTSKSLTVASNLRHRGDDSNTSSISVSLRSSPHSQITHGSRSNAASASSSVVSKPIASVDSRQQQQTQQQQQLQQQPQHQLDVNQSCINFMDPTQYATVNLQSVVTTEFATPAAPILSTVPTHEILHQQGIVMTSAQNQIQDELQRKHEELQQLIVHKQQEELRRVSEQLFIARYGILTPLLNAGIPYNPSNPCQQANRCNTNNTNVQLSTSNSVQGVNVLPIPITVPVPIVPTELFSHSLQICLQQAEMIYSNMEASSNQQQRSSQN</sequence>